<feature type="repeat" description="WD" evidence="3">
    <location>
        <begin position="955"/>
        <end position="996"/>
    </location>
</feature>
<dbReference type="InterPro" id="IPR020472">
    <property type="entry name" value="WD40_PAC1"/>
</dbReference>
<dbReference type="InterPro" id="IPR011047">
    <property type="entry name" value="Quinoprotein_ADH-like_sf"/>
</dbReference>
<evidence type="ECO:0000313" key="7">
    <source>
        <dbReference type="EMBL" id="KAF9461836.1"/>
    </source>
</evidence>
<dbReference type="SUPFAM" id="SSF50978">
    <property type="entry name" value="WD40 repeat-like"/>
    <property type="match status" value="2"/>
</dbReference>
<sequence>MKFTIGHLKYTEGDDGTLWPKFPSRKIYAKINVGGDVKKCRSLDGRGGHETLSFDSPGSAMLKIQVYEEHSIRRDRFLGSIEKTVESFRAGSNGETVSANLFKQNASGDLQAHQRTVSFAIHVVSDPVDESLDNKPEPLQETAKLSAPNIKGQPSNEKPESTPTVSSSINTATTAVASEPAATQVVDCIADAGKAYEALERPPWEDLLSKVERFNRLMSAIAEIHPYSKAAWGILSAASKFMIDQTNRDDSIKELLAVLNGVYDFLEEASQLESINKLIAKTEGLRFDAQVKILALLAQQTTECAHFICAYAADTNFWERTLKHSVSEADQKIKEYQETFNKLKADFQNHTVLRTNVTVLQIKFATLSTHDKLDTLAMDIAIDKIPHAPGSRHNSDKGCLPNTRLGIIDEIMDWANQPPSVSASQIFWLTGVAGSGKSAIAHTVAHRFQAMRRLGSSFCFDVASQAVRGPQHLFSTISWNLANFDLMWKQELWAVIKDAPALQSSLSVIEQFESFLVSPAKMLKMAGPVVVVIDALDECGDPAVRKPLLMILSERIVELPANFRVLITSRPEPDILEALQGQAHVLCKHMETIDEVSTRNDISQFIQTELARKKAALDEEWPDKAWCQLLVDRSEGLFQWAFTACLFIKEDFYTPVERLRTLVEPSVQTRNLDVLYFRILEQKISANDQAKIDRFVSIMRTVLTLKKPLPMSALHRISLGKSAGNIRAVLQPLGALLSGVTSESNPIQTLHTSFRDFLTNKDRSGCFYVETGTEHHNIVSACLEIMKGLKFNICQLETSFQRNKDVTDLDTKIQQHISPYILYACQFWADHLKRTDFNNAICAGLKEFMDSRLLYWLEVLSLTKFVKVAVSSLGTLIAWIQDHDSETAALASDSQQFIATFWPVITESVPHIYLSALPFMPKRSILAKLYLDKFGNTLSVKTGKAQNWPGVKNVLDGHTECVNSLAFSPTGNLFASGSCDQTIRIWDRRTGQTVVGPIKEHTDCVMSVVFSPDGKHIASASEDKTIRIWDVETGNKVAGPIETSKGIWAVAFSPDGKHVAFGSYKDVVVLDSETGITLDTLVGHTDWVRCVAFSPDGKHIASGADDKMVRIWNTETKQLVGKPLNAHYDGVRCVTFSPDGKSVASGGLDWKILIWNVETGEAITGQISGHSGGVVSLVFSPDGKKIIAGSLDKQISIWDVDKDYVVAGYLEGHTSDVCCVTSSPDGKIIVSGSLDKTIRIWDAEMDNAVIEDFDGHTEPIVAVAFLPDGKHIVSGALDTSIRMWDLETGKPAGQPMMGHTNAIKSLAVSSDGKTIISSAADRTIRIWSIETRKMIAGPFTGHTNWINDINLSPDDKSILSGSSDGTARVWDVESGNAKFVLKPECPTGGRGAVSFFPDGTKFIYGANDKTIRLWNSETGQELSKFEGHSDFIETVTVSPDNKTIASGAEDNKIMIWDVETGKTIGEPLNGHTESVTTLKFSPDGKYLISGSGDGIIQMWSVETGYTAVRKFVGHTDWIYCVRFSPDGKKIVSCSDDKTIRVWNIAESESSDNNTQSQSLTKQDQLFKDGYSISGGWVLGPKKELLFWVPPWNYNMIYGFDNSLLIAKNYTTLDYSNFVYGTSWKECYASSL</sequence>
<dbReference type="SUPFAM" id="SSF52540">
    <property type="entry name" value="P-loop containing nucleoside triphosphate hydrolases"/>
    <property type="match status" value="1"/>
</dbReference>
<feature type="repeat" description="WD" evidence="3">
    <location>
        <begin position="1339"/>
        <end position="1380"/>
    </location>
</feature>
<gene>
    <name evidence="7" type="ORF">BDZ94DRAFT_1262742</name>
</gene>
<feature type="repeat" description="WD" evidence="3">
    <location>
        <begin position="998"/>
        <end position="1039"/>
    </location>
</feature>
<feature type="domain" description="Nephrocystin 3-like N-terminal" evidence="6">
    <location>
        <begin position="410"/>
        <end position="570"/>
    </location>
</feature>
<feature type="repeat" description="WD" evidence="3">
    <location>
        <begin position="1425"/>
        <end position="1466"/>
    </location>
</feature>
<dbReference type="InterPro" id="IPR056884">
    <property type="entry name" value="NPHP3-like_N"/>
</dbReference>
<dbReference type="PROSITE" id="PS50082">
    <property type="entry name" value="WD_REPEATS_2"/>
    <property type="match status" value="13"/>
</dbReference>
<reference evidence="7" key="1">
    <citation type="submission" date="2020-11" db="EMBL/GenBank/DDBJ databases">
        <authorList>
            <consortium name="DOE Joint Genome Institute"/>
            <person name="Ahrendt S."/>
            <person name="Riley R."/>
            <person name="Andreopoulos W."/>
            <person name="Labutti K."/>
            <person name="Pangilinan J."/>
            <person name="Ruiz-Duenas F.J."/>
            <person name="Barrasa J.M."/>
            <person name="Sanchez-Garcia M."/>
            <person name="Camarero S."/>
            <person name="Miyauchi S."/>
            <person name="Serrano A."/>
            <person name="Linde D."/>
            <person name="Babiker R."/>
            <person name="Drula E."/>
            <person name="Ayuso-Fernandez I."/>
            <person name="Pacheco R."/>
            <person name="Padilla G."/>
            <person name="Ferreira P."/>
            <person name="Barriuso J."/>
            <person name="Kellner H."/>
            <person name="Castanera R."/>
            <person name="Alfaro M."/>
            <person name="Ramirez L."/>
            <person name="Pisabarro A.G."/>
            <person name="Kuo A."/>
            <person name="Tritt A."/>
            <person name="Lipzen A."/>
            <person name="He G."/>
            <person name="Yan M."/>
            <person name="Ng V."/>
            <person name="Cullen D."/>
            <person name="Martin F."/>
            <person name="Rosso M.-N."/>
            <person name="Henrissat B."/>
            <person name="Hibbett D."/>
            <person name="Martinez A.T."/>
            <person name="Grigoriev I.V."/>
        </authorList>
    </citation>
    <scope>NUCLEOTIDE SEQUENCE</scope>
    <source>
        <strain evidence="7">CBS 247.69</strain>
    </source>
</reference>
<evidence type="ECO:0000256" key="3">
    <source>
        <dbReference type="PROSITE-ProRule" id="PRU00221"/>
    </source>
</evidence>
<dbReference type="PANTHER" id="PTHR22847">
    <property type="entry name" value="WD40 REPEAT PROTEIN"/>
    <property type="match status" value="1"/>
</dbReference>
<dbReference type="Gene3D" id="3.40.50.300">
    <property type="entry name" value="P-loop containing nucleotide triphosphate hydrolases"/>
    <property type="match status" value="1"/>
</dbReference>
<dbReference type="SMART" id="SM00320">
    <property type="entry name" value="WD40"/>
    <property type="match status" value="14"/>
</dbReference>
<comment type="caution">
    <text evidence="7">The sequence shown here is derived from an EMBL/GenBank/DDBJ whole genome shotgun (WGS) entry which is preliminary data.</text>
</comment>
<dbReference type="PANTHER" id="PTHR22847:SF637">
    <property type="entry name" value="WD REPEAT DOMAIN 5B"/>
    <property type="match status" value="1"/>
</dbReference>
<feature type="repeat" description="WD" evidence="3">
    <location>
        <begin position="1253"/>
        <end position="1294"/>
    </location>
</feature>
<feature type="region of interest" description="Disordered" evidence="4">
    <location>
        <begin position="143"/>
        <end position="166"/>
    </location>
</feature>
<dbReference type="InterPro" id="IPR001680">
    <property type="entry name" value="WD40_rpt"/>
</dbReference>
<evidence type="ECO:0000313" key="8">
    <source>
        <dbReference type="Proteomes" id="UP000807353"/>
    </source>
</evidence>
<organism evidence="7 8">
    <name type="scientific">Collybia nuda</name>
    <dbReference type="NCBI Taxonomy" id="64659"/>
    <lineage>
        <taxon>Eukaryota</taxon>
        <taxon>Fungi</taxon>
        <taxon>Dikarya</taxon>
        <taxon>Basidiomycota</taxon>
        <taxon>Agaricomycotina</taxon>
        <taxon>Agaricomycetes</taxon>
        <taxon>Agaricomycetidae</taxon>
        <taxon>Agaricales</taxon>
        <taxon>Tricholomatineae</taxon>
        <taxon>Clitocybaceae</taxon>
        <taxon>Collybia</taxon>
    </lineage>
</organism>
<feature type="compositionally biased region" description="Polar residues" evidence="4">
    <location>
        <begin position="152"/>
        <end position="166"/>
    </location>
</feature>
<feature type="repeat" description="WD" evidence="3">
    <location>
        <begin position="1210"/>
        <end position="1251"/>
    </location>
</feature>
<dbReference type="Pfam" id="PF00400">
    <property type="entry name" value="WD40"/>
    <property type="match status" value="10"/>
</dbReference>
<keyword evidence="2" id="KW-0677">Repeat</keyword>
<feature type="repeat" description="WD" evidence="3">
    <location>
        <begin position="1468"/>
        <end position="1509"/>
    </location>
</feature>
<dbReference type="PROSITE" id="PS00678">
    <property type="entry name" value="WD_REPEATS_1"/>
    <property type="match status" value="8"/>
</dbReference>
<feature type="repeat" description="WD" evidence="3">
    <location>
        <begin position="1511"/>
        <end position="1552"/>
    </location>
</feature>
<evidence type="ECO:0000256" key="4">
    <source>
        <dbReference type="SAM" id="MobiDB-lite"/>
    </source>
</evidence>
<feature type="repeat" description="WD" evidence="3">
    <location>
        <begin position="1392"/>
        <end position="1424"/>
    </location>
</feature>
<feature type="repeat" description="WD" evidence="3">
    <location>
        <begin position="1296"/>
        <end position="1337"/>
    </location>
</feature>
<dbReference type="InterPro" id="IPR015943">
    <property type="entry name" value="WD40/YVTN_repeat-like_dom_sf"/>
</dbReference>
<evidence type="ECO:0000259" key="5">
    <source>
        <dbReference type="Pfam" id="PF23414"/>
    </source>
</evidence>
<feature type="repeat" description="WD" evidence="3">
    <location>
        <begin position="1167"/>
        <end position="1208"/>
    </location>
</feature>
<dbReference type="Pfam" id="PF23414">
    <property type="entry name" value="Beta-prop_EML_2"/>
    <property type="match status" value="1"/>
</dbReference>
<dbReference type="GO" id="GO:1990234">
    <property type="term" value="C:transferase complex"/>
    <property type="evidence" value="ECO:0007669"/>
    <property type="project" value="UniProtKB-ARBA"/>
</dbReference>
<accession>A0A9P5Y5U6</accession>
<dbReference type="Gene3D" id="2.130.10.10">
    <property type="entry name" value="YVTN repeat-like/Quinoprotein amine dehydrogenase"/>
    <property type="match status" value="6"/>
</dbReference>
<dbReference type="InterPro" id="IPR055442">
    <property type="entry name" value="Beta-prop_EML-like_2nd"/>
</dbReference>
<keyword evidence="8" id="KW-1185">Reference proteome</keyword>
<evidence type="ECO:0000256" key="1">
    <source>
        <dbReference type="ARBA" id="ARBA00022574"/>
    </source>
</evidence>
<dbReference type="Pfam" id="PF24883">
    <property type="entry name" value="NPHP3_N"/>
    <property type="match status" value="1"/>
</dbReference>
<dbReference type="CDD" id="cd00200">
    <property type="entry name" value="WD40"/>
    <property type="match status" value="3"/>
</dbReference>
<dbReference type="PROSITE" id="PS50294">
    <property type="entry name" value="WD_REPEATS_REGION"/>
    <property type="match status" value="12"/>
</dbReference>
<dbReference type="InterPro" id="IPR027417">
    <property type="entry name" value="P-loop_NTPase"/>
</dbReference>
<keyword evidence="1 3" id="KW-0853">WD repeat</keyword>
<dbReference type="EMBL" id="MU150278">
    <property type="protein sequence ID" value="KAF9461836.1"/>
    <property type="molecule type" value="Genomic_DNA"/>
</dbReference>
<evidence type="ECO:0000256" key="2">
    <source>
        <dbReference type="ARBA" id="ARBA00022737"/>
    </source>
</evidence>
<dbReference type="InterPro" id="IPR036322">
    <property type="entry name" value="WD40_repeat_dom_sf"/>
</dbReference>
<feature type="repeat" description="WD" evidence="3">
    <location>
        <begin position="1081"/>
        <end position="1122"/>
    </location>
</feature>
<name>A0A9P5Y5U6_9AGAR</name>
<evidence type="ECO:0000259" key="6">
    <source>
        <dbReference type="Pfam" id="PF24883"/>
    </source>
</evidence>
<feature type="domain" description="EML-like second beta-propeller" evidence="5">
    <location>
        <begin position="1393"/>
        <end position="1562"/>
    </location>
</feature>
<proteinExistence type="predicted"/>
<dbReference type="SUPFAM" id="SSF50998">
    <property type="entry name" value="Quinoprotein alcohol dehydrogenase-like"/>
    <property type="match status" value="1"/>
</dbReference>
<feature type="repeat" description="WD" evidence="3">
    <location>
        <begin position="1124"/>
        <end position="1165"/>
    </location>
</feature>
<dbReference type="InterPro" id="IPR019775">
    <property type="entry name" value="WD40_repeat_CS"/>
</dbReference>
<dbReference type="PRINTS" id="PR00320">
    <property type="entry name" value="GPROTEINBRPT"/>
</dbReference>
<protein>
    <submittedName>
        <fullName evidence="7">WD40-repeat-containing domain protein</fullName>
    </submittedName>
</protein>
<dbReference type="Proteomes" id="UP000807353">
    <property type="component" value="Unassembled WGS sequence"/>
</dbReference>
<dbReference type="OrthoDB" id="163438at2759"/>
<dbReference type="GO" id="GO:0005634">
    <property type="term" value="C:nucleus"/>
    <property type="evidence" value="ECO:0007669"/>
    <property type="project" value="TreeGrafter"/>
</dbReference>